<evidence type="ECO:0000313" key="3">
    <source>
        <dbReference type="Proteomes" id="UP000324974"/>
    </source>
</evidence>
<feature type="signal peptide" evidence="1">
    <location>
        <begin position="1"/>
        <end position="26"/>
    </location>
</feature>
<dbReference type="RefSeq" id="WP_149108842.1">
    <property type="nucleotide sequence ID" value="NZ_CP042425.1"/>
</dbReference>
<dbReference type="KEGG" id="lrs:PX52LOC_00773"/>
<dbReference type="AlphaFoldDB" id="A0A5C1A6N4"/>
<accession>A0A5C1A6N4</accession>
<evidence type="ECO:0008006" key="4">
    <source>
        <dbReference type="Google" id="ProtNLM"/>
    </source>
</evidence>
<organism evidence="2 3">
    <name type="scientific">Limnoglobus roseus</name>
    <dbReference type="NCBI Taxonomy" id="2598579"/>
    <lineage>
        <taxon>Bacteria</taxon>
        <taxon>Pseudomonadati</taxon>
        <taxon>Planctomycetota</taxon>
        <taxon>Planctomycetia</taxon>
        <taxon>Gemmatales</taxon>
        <taxon>Gemmataceae</taxon>
        <taxon>Limnoglobus</taxon>
    </lineage>
</organism>
<evidence type="ECO:0000256" key="1">
    <source>
        <dbReference type="SAM" id="SignalP"/>
    </source>
</evidence>
<protein>
    <recommendedName>
        <fullName evidence="4">DUF2911 domain-containing protein</fullName>
    </recommendedName>
</protein>
<evidence type="ECO:0000313" key="2">
    <source>
        <dbReference type="EMBL" id="QEL13913.1"/>
    </source>
</evidence>
<keyword evidence="1" id="KW-0732">Signal</keyword>
<sequence>MHRKILKPWLFAALAVACVATTAAKACLNYLSDDFKNRGELESMTIEEARDRRILVTELVAEPNEIVIGGKRVRFARAWIEERSLPGHQLVWFPGERKMGGWRFHVAITPLDGLGTGDFKVVTAGRGKRLYETRTSSQGDSVFILPLDRPDVSGLLLRVVRDEEADWDGPFILFTSGR</sequence>
<name>A0A5C1A6N4_9BACT</name>
<dbReference type="PROSITE" id="PS51257">
    <property type="entry name" value="PROKAR_LIPOPROTEIN"/>
    <property type="match status" value="1"/>
</dbReference>
<gene>
    <name evidence="2" type="ORF">PX52LOC_00773</name>
</gene>
<reference evidence="3" key="1">
    <citation type="submission" date="2019-08" db="EMBL/GenBank/DDBJ databases">
        <title>Limnoglobus roseus gen. nov., sp. nov., a novel freshwater planctomycete with a giant genome from the family Gemmataceae.</title>
        <authorList>
            <person name="Kulichevskaya I.S."/>
            <person name="Naumoff D.G."/>
            <person name="Miroshnikov K."/>
            <person name="Ivanova A."/>
            <person name="Philippov D.A."/>
            <person name="Hakobyan A."/>
            <person name="Rijpstra I.C."/>
            <person name="Sinninghe Damste J.S."/>
            <person name="Liesack W."/>
            <person name="Dedysh S.N."/>
        </authorList>
    </citation>
    <scope>NUCLEOTIDE SEQUENCE [LARGE SCALE GENOMIC DNA]</scope>
    <source>
        <strain evidence="3">PX52</strain>
    </source>
</reference>
<dbReference type="EMBL" id="CP042425">
    <property type="protein sequence ID" value="QEL13913.1"/>
    <property type="molecule type" value="Genomic_DNA"/>
</dbReference>
<keyword evidence="3" id="KW-1185">Reference proteome</keyword>
<dbReference type="Proteomes" id="UP000324974">
    <property type="component" value="Chromosome"/>
</dbReference>
<feature type="chain" id="PRO_5022840022" description="DUF2911 domain-containing protein" evidence="1">
    <location>
        <begin position="27"/>
        <end position="178"/>
    </location>
</feature>
<proteinExistence type="predicted"/>